<dbReference type="SUPFAM" id="SSF47413">
    <property type="entry name" value="lambda repressor-like DNA-binding domains"/>
    <property type="match status" value="1"/>
</dbReference>
<keyword evidence="3" id="KW-1185">Reference proteome</keyword>
<dbReference type="Pfam" id="PF01381">
    <property type="entry name" value="HTH_3"/>
    <property type="match status" value="1"/>
</dbReference>
<accession>A0A0P9CZZ5</accession>
<dbReference type="PROSITE" id="PS50943">
    <property type="entry name" value="HTH_CROC1"/>
    <property type="match status" value="1"/>
</dbReference>
<name>A0A0P9CZZ5_9CHLR</name>
<proteinExistence type="predicted"/>
<sequence>MIDIRTLRRSRGLTLTDLAALSGLPARALAEIEQGLRPISAMQRQELARILNVPAPQLGALLPGPAAPSMAWPRRAFGALLVI</sequence>
<evidence type="ECO:0000313" key="2">
    <source>
        <dbReference type="EMBL" id="KPV48713.1"/>
    </source>
</evidence>
<evidence type="ECO:0000313" key="3">
    <source>
        <dbReference type="Proteomes" id="UP000050509"/>
    </source>
</evidence>
<dbReference type="InterPro" id="IPR001387">
    <property type="entry name" value="Cro/C1-type_HTH"/>
</dbReference>
<dbReference type="GO" id="GO:0003677">
    <property type="term" value="F:DNA binding"/>
    <property type="evidence" value="ECO:0007669"/>
    <property type="project" value="InterPro"/>
</dbReference>
<dbReference type="Gene3D" id="1.10.260.40">
    <property type="entry name" value="lambda repressor-like DNA-binding domains"/>
    <property type="match status" value="1"/>
</dbReference>
<organism evidence="2 3">
    <name type="scientific">Kouleothrix aurantiaca</name>
    <dbReference type="NCBI Taxonomy" id="186479"/>
    <lineage>
        <taxon>Bacteria</taxon>
        <taxon>Bacillati</taxon>
        <taxon>Chloroflexota</taxon>
        <taxon>Chloroflexia</taxon>
        <taxon>Chloroflexales</taxon>
        <taxon>Roseiflexineae</taxon>
        <taxon>Roseiflexaceae</taxon>
        <taxon>Kouleothrix</taxon>
    </lineage>
</organism>
<feature type="domain" description="HTH cro/C1-type" evidence="1">
    <location>
        <begin position="4"/>
        <end position="58"/>
    </location>
</feature>
<comment type="caution">
    <text evidence="2">The sequence shown here is derived from an EMBL/GenBank/DDBJ whole genome shotgun (WGS) entry which is preliminary data.</text>
</comment>
<reference evidence="2 3" key="1">
    <citation type="submission" date="2015-09" db="EMBL/GenBank/DDBJ databases">
        <title>Draft genome sequence of Kouleothrix aurantiaca JCM 19913.</title>
        <authorList>
            <person name="Hemp J."/>
        </authorList>
    </citation>
    <scope>NUCLEOTIDE SEQUENCE [LARGE SCALE GENOMIC DNA]</scope>
    <source>
        <strain evidence="2 3">COM-B</strain>
    </source>
</reference>
<gene>
    <name evidence="2" type="ORF">SE17_36595</name>
</gene>
<protein>
    <recommendedName>
        <fullName evidence="1">HTH cro/C1-type domain-containing protein</fullName>
    </recommendedName>
</protein>
<dbReference type="InterPro" id="IPR010982">
    <property type="entry name" value="Lambda_DNA-bd_dom_sf"/>
</dbReference>
<feature type="non-terminal residue" evidence="2">
    <location>
        <position position="83"/>
    </location>
</feature>
<dbReference type="Proteomes" id="UP000050509">
    <property type="component" value="Unassembled WGS sequence"/>
</dbReference>
<dbReference type="AlphaFoldDB" id="A0A0P9CZZ5"/>
<dbReference type="CDD" id="cd00093">
    <property type="entry name" value="HTH_XRE"/>
    <property type="match status" value="1"/>
</dbReference>
<dbReference type="SMART" id="SM00530">
    <property type="entry name" value="HTH_XRE"/>
    <property type="match status" value="1"/>
</dbReference>
<evidence type="ECO:0000259" key="1">
    <source>
        <dbReference type="PROSITE" id="PS50943"/>
    </source>
</evidence>
<dbReference type="EMBL" id="LJCR01002451">
    <property type="protein sequence ID" value="KPV48713.1"/>
    <property type="molecule type" value="Genomic_DNA"/>
</dbReference>